<dbReference type="EMBL" id="JANBQF010000026">
    <property type="protein sequence ID" value="KAJ2007448.1"/>
    <property type="molecule type" value="Genomic_DNA"/>
</dbReference>
<organism evidence="1 2">
    <name type="scientific">Coemansia thaxteri</name>
    <dbReference type="NCBI Taxonomy" id="2663907"/>
    <lineage>
        <taxon>Eukaryota</taxon>
        <taxon>Fungi</taxon>
        <taxon>Fungi incertae sedis</taxon>
        <taxon>Zoopagomycota</taxon>
        <taxon>Kickxellomycotina</taxon>
        <taxon>Kickxellomycetes</taxon>
        <taxon>Kickxellales</taxon>
        <taxon>Kickxellaceae</taxon>
        <taxon>Coemansia</taxon>
    </lineage>
</organism>
<sequence length="163" mass="18425">MSFATDRSLSLYSARARPVQQVRGFSYSTLVEPEGVLEIRTYQADDFAFAGAARPSNHRCNSYGSTSGQSKAAVRDDCWSSITESDFKQGIWGADVFGTDADFTRIDDEDVPRIEGKARRLRRRAHRRLAIALEKARKGWEALWRGFSHTKNRRGVVPTPYFS</sequence>
<dbReference type="OrthoDB" id="5566044at2759"/>
<keyword evidence="2" id="KW-1185">Reference proteome</keyword>
<evidence type="ECO:0000313" key="1">
    <source>
        <dbReference type="EMBL" id="KAJ2007448.1"/>
    </source>
</evidence>
<dbReference type="Proteomes" id="UP001150907">
    <property type="component" value="Unassembled WGS sequence"/>
</dbReference>
<accession>A0A9W8BM13</accession>
<dbReference type="AlphaFoldDB" id="A0A9W8BM13"/>
<gene>
    <name evidence="1" type="ORF">H4R26_000773</name>
</gene>
<comment type="caution">
    <text evidence="1">The sequence shown here is derived from an EMBL/GenBank/DDBJ whole genome shotgun (WGS) entry which is preliminary data.</text>
</comment>
<protein>
    <submittedName>
        <fullName evidence="1">Uncharacterized protein</fullName>
    </submittedName>
</protein>
<proteinExistence type="predicted"/>
<evidence type="ECO:0000313" key="2">
    <source>
        <dbReference type="Proteomes" id="UP001150907"/>
    </source>
</evidence>
<reference evidence="1" key="1">
    <citation type="submission" date="2022-07" db="EMBL/GenBank/DDBJ databases">
        <title>Phylogenomic reconstructions and comparative analyses of Kickxellomycotina fungi.</title>
        <authorList>
            <person name="Reynolds N.K."/>
            <person name="Stajich J.E."/>
            <person name="Barry K."/>
            <person name="Grigoriev I.V."/>
            <person name="Crous P."/>
            <person name="Smith M.E."/>
        </authorList>
    </citation>
    <scope>NUCLEOTIDE SEQUENCE</scope>
    <source>
        <strain evidence="1">IMI 214461</strain>
    </source>
</reference>
<name>A0A9W8BM13_9FUNG</name>